<reference evidence="7 8" key="1">
    <citation type="journal article" date="2021" name="Environ. Microbiol.">
        <title>Gene family expansions and transcriptome signatures uncover fungal adaptations to wood decay.</title>
        <authorList>
            <person name="Hage H."/>
            <person name="Miyauchi S."/>
            <person name="Viragh M."/>
            <person name="Drula E."/>
            <person name="Min B."/>
            <person name="Chaduli D."/>
            <person name="Navarro D."/>
            <person name="Favel A."/>
            <person name="Norest M."/>
            <person name="Lesage-Meessen L."/>
            <person name="Balint B."/>
            <person name="Merenyi Z."/>
            <person name="de Eugenio L."/>
            <person name="Morin E."/>
            <person name="Martinez A.T."/>
            <person name="Baldrian P."/>
            <person name="Stursova M."/>
            <person name="Martinez M.J."/>
            <person name="Novotny C."/>
            <person name="Magnuson J.K."/>
            <person name="Spatafora J.W."/>
            <person name="Maurice S."/>
            <person name="Pangilinan J."/>
            <person name="Andreopoulos W."/>
            <person name="LaButti K."/>
            <person name="Hundley H."/>
            <person name="Na H."/>
            <person name="Kuo A."/>
            <person name="Barry K."/>
            <person name="Lipzen A."/>
            <person name="Henrissat B."/>
            <person name="Riley R."/>
            <person name="Ahrendt S."/>
            <person name="Nagy L.G."/>
            <person name="Grigoriev I.V."/>
            <person name="Martin F."/>
            <person name="Rosso M.N."/>
        </authorList>
    </citation>
    <scope>NUCLEOTIDE SEQUENCE [LARGE SCALE GENOMIC DNA]</scope>
    <source>
        <strain evidence="7 8">CIRM-BRFM 1785</strain>
    </source>
</reference>
<gene>
    <name evidence="7" type="ORF">C8Q71DRAFT_735839</name>
</gene>
<feature type="region of interest" description="Disordered" evidence="5">
    <location>
        <begin position="86"/>
        <end position="110"/>
    </location>
</feature>
<keyword evidence="8" id="KW-1185">Reference proteome</keyword>
<feature type="compositionally biased region" description="Polar residues" evidence="5">
    <location>
        <begin position="1"/>
        <end position="15"/>
    </location>
</feature>
<evidence type="ECO:0000256" key="4">
    <source>
        <dbReference type="ARBA" id="ARBA00023136"/>
    </source>
</evidence>
<evidence type="ECO:0000256" key="1">
    <source>
        <dbReference type="ARBA" id="ARBA00004127"/>
    </source>
</evidence>
<sequence>MSSLRRLAQTNNANVAASPRQHASASSQASPTTPVRTPQRTRIVYGNSPVTSPSISASTPFDWEAARSYKPPPYATPLANRRLRGLRQGDVGSPATGSPGYGTPNAKRRERVVRKKSLVEKITSIPSWIAFEISLFPDNLPRPKPKTSAQLIGGLFHFVHFCVRVSRIREVPDSDLGWEDMYREGEGDPWFDWTVPASILLFAAAILNTLYLFTRTRLYNLTLATDPVSSPHATFVSRPRSVRTPSETNTERQPSRVGPLLRTVLGHLWRGFVISVRFLLNLSPPKDRQKMLSGTDDTERIQQLEVWVPGPLESNLFAIYSPVHALLWTAWTSANWMLIFCVMGAVSVQLSMTTRAYDALIKDKAIIAAEVLHEYDEKFVYPRVNPIRKDAAVMTHESEVVDIWEDRPRGRR</sequence>
<dbReference type="InterPro" id="IPR018819">
    <property type="entry name" value="Nur1/Mug154"/>
</dbReference>
<dbReference type="Pfam" id="PF10332">
    <property type="entry name" value="DUF2418"/>
    <property type="match status" value="1"/>
</dbReference>
<feature type="compositionally biased region" description="Low complexity" evidence="5">
    <location>
        <begin position="16"/>
        <end position="42"/>
    </location>
</feature>
<organism evidence="7 8">
    <name type="scientific">Rhodofomes roseus</name>
    <dbReference type="NCBI Taxonomy" id="34475"/>
    <lineage>
        <taxon>Eukaryota</taxon>
        <taxon>Fungi</taxon>
        <taxon>Dikarya</taxon>
        <taxon>Basidiomycota</taxon>
        <taxon>Agaricomycotina</taxon>
        <taxon>Agaricomycetes</taxon>
        <taxon>Polyporales</taxon>
        <taxon>Rhodofomes</taxon>
    </lineage>
</organism>
<dbReference type="GeneID" id="72003248"/>
<evidence type="ECO:0000256" key="5">
    <source>
        <dbReference type="SAM" id="MobiDB-lite"/>
    </source>
</evidence>
<comment type="caution">
    <text evidence="7">The sequence shown here is derived from an EMBL/GenBank/DDBJ whole genome shotgun (WGS) entry which is preliminary data.</text>
</comment>
<proteinExistence type="predicted"/>
<evidence type="ECO:0000313" key="7">
    <source>
        <dbReference type="EMBL" id="KAH9843104.1"/>
    </source>
</evidence>
<keyword evidence="3 6" id="KW-1133">Transmembrane helix</keyword>
<dbReference type="Proteomes" id="UP000814176">
    <property type="component" value="Unassembled WGS sequence"/>
</dbReference>
<keyword evidence="2 6" id="KW-0812">Transmembrane</keyword>
<dbReference type="PANTHER" id="PTHR28293">
    <property type="entry name" value="NUCLEAR RIM PROTEIN 1"/>
    <property type="match status" value="1"/>
</dbReference>
<dbReference type="RefSeq" id="XP_047784151.1">
    <property type="nucleotide sequence ID" value="XM_047922516.1"/>
</dbReference>
<feature type="region of interest" description="Disordered" evidence="5">
    <location>
        <begin position="232"/>
        <end position="255"/>
    </location>
</feature>
<feature type="transmembrane region" description="Helical" evidence="6">
    <location>
        <begin position="260"/>
        <end position="280"/>
    </location>
</feature>
<evidence type="ECO:0000256" key="6">
    <source>
        <dbReference type="SAM" id="Phobius"/>
    </source>
</evidence>
<feature type="transmembrane region" description="Helical" evidence="6">
    <location>
        <begin position="193"/>
        <end position="213"/>
    </location>
</feature>
<comment type="subcellular location">
    <subcellularLocation>
        <location evidence="1">Endomembrane system</location>
        <topology evidence="1">Multi-pass membrane protein</topology>
    </subcellularLocation>
</comment>
<evidence type="ECO:0000256" key="3">
    <source>
        <dbReference type="ARBA" id="ARBA00022989"/>
    </source>
</evidence>
<feature type="transmembrane region" description="Helical" evidence="6">
    <location>
        <begin position="325"/>
        <end position="346"/>
    </location>
</feature>
<dbReference type="EMBL" id="JADCUA010000002">
    <property type="protein sequence ID" value="KAH9843104.1"/>
    <property type="molecule type" value="Genomic_DNA"/>
</dbReference>
<dbReference type="PANTHER" id="PTHR28293:SF1">
    <property type="entry name" value="NUCLEAR RIM PROTEIN 1"/>
    <property type="match status" value="1"/>
</dbReference>
<feature type="region of interest" description="Disordered" evidence="5">
    <location>
        <begin position="1"/>
        <end position="56"/>
    </location>
</feature>
<accession>A0ABQ8KVT6</accession>
<keyword evidence="4 6" id="KW-0472">Membrane</keyword>
<evidence type="ECO:0000256" key="2">
    <source>
        <dbReference type="ARBA" id="ARBA00022692"/>
    </source>
</evidence>
<name>A0ABQ8KVT6_9APHY</name>
<protein>
    <submittedName>
        <fullName evidence="7">Uncharacterized protein</fullName>
    </submittedName>
</protein>
<evidence type="ECO:0000313" key="8">
    <source>
        <dbReference type="Proteomes" id="UP000814176"/>
    </source>
</evidence>